<dbReference type="FunFam" id="2.30.29.30:FF:000002">
    <property type="entry name" value="Band 4.1-like protein 5 isoform 1"/>
    <property type="match status" value="1"/>
</dbReference>
<feature type="domain" description="FERM" evidence="6">
    <location>
        <begin position="50"/>
        <end position="330"/>
    </location>
</feature>
<dbReference type="InterPro" id="IPR018979">
    <property type="entry name" value="FERM_N"/>
</dbReference>
<keyword evidence="2" id="KW-0677">Repeat</keyword>
<evidence type="ECO:0000256" key="1">
    <source>
        <dbReference type="ARBA" id="ARBA00022658"/>
    </source>
</evidence>
<evidence type="ECO:0000313" key="8">
    <source>
        <dbReference type="RefSeq" id="XP_031758599.1"/>
    </source>
</evidence>
<dbReference type="InterPro" id="IPR035899">
    <property type="entry name" value="DBL_dom_sf"/>
</dbReference>
<dbReference type="InterPro" id="IPR029071">
    <property type="entry name" value="Ubiquitin-like_domsf"/>
</dbReference>
<feature type="domain" description="DH" evidence="5">
    <location>
        <begin position="860"/>
        <end position="1052"/>
    </location>
</feature>
<dbReference type="Xenbase" id="XB-GENE-988647">
    <property type="gene designation" value="farp2"/>
</dbReference>
<dbReference type="Proteomes" id="UP000008143">
    <property type="component" value="Chromosome 5"/>
</dbReference>
<keyword evidence="1" id="KW-0344">Guanine-nucleotide releasing factor</keyword>
<proteinExistence type="predicted"/>
<dbReference type="InterPro" id="IPR000219">
    <property type="entry name" value="DH_dom"/>
</dbReference>
<evidence type="ECO:0000313" key="9">
    <source>
        <dbReference type="Xenbase" id="XB-GENE-988647"/>
    </source>
</evidence>
<feature type="compositionally biased region" description="Low complexity" evidence="3">
    <location>
        <begin position="586"/>
        <end position="598"/>
    </location>
</feature>
<evidence type="ECO:0000256" key="2">
    <source>
        <dbReference type="ARBA" id="ARBA00022737"/>
    </source>
</evidence>
<feature type="compositionally biased region" description="Basic and acidic residues" evidence="3">
    <location>
        <begin position="429"/>
        <end position="449"/>
    </location>
</feature>
<feature type="domain" description="PH" evidence="4">
    <location>
        <begin position="1227"/>
        <end position="1324"/>
    </location>
</feature>
<dbReference type="PROSITE" id="PS50003">
    <property type="entry name" value="PH_DOMAIN"/>
    <property type="match status" value="2"/>
</dbReference>
<dbReference type="InterPro" id="IPR014847">
    <property type="entry name" value="FA"/>
</dbReference>
<dbReference type="CDD" id="cd14473">
    <property type="entry name" value="FERM_B-lobe"/>
    <property type="match status" value="1"/>
</dbReference>
<reference evidence="8" key="1">
    <citation type="submission" date="2025-08" db="UniProtKB">
        <authorList>
            <consortium name="RefSeq"/>
        </authorList>
    </citation>
    <scope>IDENTIFICATION</scope>
    <source>
        <strain evidence="8">Nigerian</strain>
        <tissue evidence="8">Liver and blood</tissue>
    </source>
</reference>
<dbReference type="PROSITE" id="PS50010">
    <property type="entry name" value="DH_2"/>
    <property type="match status" value="1"/>
</dbReference>
<dbReference type="SMART" id="SM00295">
    <property type="entry name" value="B41"/>
    <property type="match status" value="1"/>
</dbReference>
<dbReference type="InterPro" id="IPR018980">
    <property type="entry name" value="FERM_PH-like_C"/>
</dbReference>
<dbReference type="SUPFAM" id="SSF50729">
    <property type="entry name" value="PH domain-like"/>
    <property type="match status" value="3"/>
</dbReference>
<dbReference type="AGR" id="Xenbase:XB-GENE-988647"/>
<dbReference type="InterPro" id="IPR011993">
    <property type="entry name" value="PH-like_dom_sf"/>
</dbReference>
<dbReference type="SUPFAM" id="SSF54236">
    <property type="entry name" value="Ubiquitin-like"/>
    <property type="match status" value="1"/>
</dbReference>
<dbReference type="InterPro" id="IPR000299">
    <property type="entry name" value="FERM_domain"/>
</dbReference>
<dbReference type="GeneID" id="100492283"/>
<evidence type="ECO:0000259" key="5">
    <source>
        <dbReference type="PROSITE" id="PS50010"/>
    </source>
</evidence>
<dbReference type="OMA" id="HLTMMEN"/>
<dbReference type="PANTHER" id="PTHR45858:SF4">
    <property type="entry name" value="FERM, ARHGEF AND PLECKSTRIN DOMAIN-CONTAINING PROTEIN 2"/>
    <property type="match status" value="1"/>
</dbReference>
<dbReference type="SMART" id="SM00325">
    <property type="entry name" value="RhoGEF"/>
    <property type="match status" value="1"/>
</dbReference>
<gene>
    <name evidence="8 9" type="primary">farp2</name>
</gene>
<dbReference type="SUPFAM" id="SSF48065">
    <property type="entry name" value="DBL homology domain (DH-domain)"/>
    <property type="match status" value="1"/>
</dbReference>
<dbReference type="Pfam" id="PF00373">
    <property type="entry name" value="FERM_M"/>
    <property type="match status" value="1"/>
</dbReference>
<dbReference type="Pfam" id="PF09379">
    <property type="entry name" value="FERM_N"/>
    <property type="match status" value="1"/>
</dbReference>
<dbReference type="Gene3D" id="1.20.900.10">
    <property type="entry name" value="Dbl homology (DH) domain"/>
    <property type="match status" value="1"/>
</dbReference>
<dbReference type="InterPro" id="IPR035963">
    <property type="entry name" value="FERM_2"/>
</dbReference>
<dbReference type="InterPro" id="IPR041788">
    <property type="entry name" value="FARP1/FARP2/FRMD7_FERM_C"/>
</dbReference>
<dbReference type="SUPFAM" id="SSF47031">
    <property type="entry name" value="Second domain of FERM"/>
    <property type="match status" value="1"/>
</dbReference>
<dbReference type="PRINTS" id="PR00935">
    <property type="entry name" value="BAND41"/>
</dbReference>
<evidence type="ECO:0000259" key="6">
    <source>
        <dbReference type="PROSITE" id="PS50057"/>
    </source>
</evidence>
<dbReference type="OrthoDB" id="9990815at2759"/>
<dbReference type="FunFam" id="2.30.29.30:FF:000046">
    <property type="entry name" value="FERM, RhoGEF and pleckstrin domain-containing protein 1"/>
    <property type="match status" value="1"/>
</dbReference>
<dbReference type="Gene3D" id="1.20.80.10">
    <property type="match status" value="1"/>
</dbReference>
<organism evidence="7 8">
    <name type="scientific">Xenopus tropicalis</name>
    <name type="common">Western clawed frog</name>
    <name type="synonym">Silurana tropicalis</name>
    <dbReference type="NCBI Taxonomy" id="8364"/>
    <lineage>
        <taxon>Eukaryota</taxon>
        <taxon>Metazoa</taxon>
        <taxon>Chordata</taxon>
        <taxon>Craniata</taxon>
        <taxon>Vertebrata</taxon>
        <taxon>Euteleostomi</taxon>
        <taxon>Amphibia</taxon>
        <taxon>Batrachia</taxon>
        <taxon>Anura</taxon>
        <taxon>Pipoidea</taxon>
        <taxon>Pipidae</taxon>
        <taxon>Xenopodinae</taxon>
        <taxon>Xenopus</taxon>
        <taxon>Silurana</taxon>
    </lineage>
</organism>
<dbReference type="CDD" id="cd00160">
    <property type="entry name" value="RhoGEF"/>
    <property type="match status" value="1"/>
</dbReference>
<dbReference type="SMART" id="SM01196">
    <property type="entry name" value="FERM_C"/>
    <property type="match status" value="1"/>
</dbReference>
<dbReference type="InterPro" id="IPR019748">
    <property type="entry name" value="FERM_central"/>
</dbReference>
<dbReference type="PANTHER" id="PTHR45858">
    <property type="entry name" value="FERM DOMAIN CONTAINING PROTEIN"/>
    <property type="match status" value="1"/>
</dbReference>
<dbReference type="InterPro" id="IPR051835">
    <property type="entry name" value="RAC1-GEF"/>
</dbReference>
<dbReference type="CDD" id="cd01220">
    <property type="entry name" value="PH1_FARP1-like"/>
    <property type="match status" value="1"/>
</dbReference>
<dbReference type="InterPro" id="IPR019747">
    <property type="entry name" value="FERM_CS"/>
</dbReference>
<feature type="compositionally biased region" description="Basic and acidic residues" evidence="3">
    <location>
        <begin position="361"/>
        <end position="373"/>
    </location>
</feature>
<feature type="compositionally biased region" description="Polar residues" evidence="3">
    <location>
        <begin position="404"/>
        <end position="428"/>
    </location>
</feature>
<dbReference type="GO" id="GO:0005085">
    <property type="term" value="F:guanyl-nucleotide exchange factor activity"/>
    <property type="evidence" value="ECO:0000318"/>
    <property type="project" value="GO_Central"/>
</dbReference>
<dbReference type="SMART" id="SM00233">
    <property type="entry name" value="PH"/>
    <property type="match status" value="2"/>
</dbReference>
<evidence type="ECO:0000256" key="3">
    <source>
        <dbReference type="SAM" id="MobiDB-lite"/>
    </source>
</evidence>
<protein>
    <submittedName>
        <fullName evidence="8">FERM, ARHGEF and pleckstrin domain-containing protein 2</fullName>
    </submittedName>
</protein>
<dbReference type="Pfam" id="PF00169">
    <property type="entry name" value="PH"/>
    <property type="match status" value="2"/>
</dbReference>
<dbReference type="KEGG" id="xtr:100492283"/>
<dbReference type="CDD" id="cd13193">
    <property type="entry name" value="FERM_C_FARP1-like"/>
    <property type="match status" value="1"/>
</dbReference>
<dbReference type="Pfam" id="PF00621">
    <property type="entry name" value="RhoGEF"/>
    <property type="match status" value="1"/>
</dbReference>
<dbReference type="InterPro" id="IPR019749">
    <property type="entry name" value="Band_41_domain"/>
</dbReference>
<feature type="region of interest" description="Disordered" evidence="3">
    <location>
        <begin position="361"/>
        <end position="389"/>
    </location>
</feature>
<keyword evidence="7" id="KW-1185">Reference proteome</keyword>
<dbReference type="Pfam" id="PF08736">
    <property type="entry name" value="FA"/>
    <property type="match status" value="1"/>
</dbReference>
<dbReference type="PROSITE" id="PS00660">
    <property type="entry name" value="FERM_1"/>
    <property type="match status" value="1"/>
</dbReference>
<accession>A0A8J1JL42</accession>
<dbReference type="InterPro" id="IPR014352">
    <property type="entry name" value="FERM/acyl-CoA-bd_prot_sf"/>
</dbReference>
<feature type="region of interest" description="Disordered" evidence="3">
    <location>
        <begin position="401"/>
        <end position="489"/>
    </location>
</feature>
<dbReference type="CDD" id="cd13235">
    <property type="entry name" value="PH2_FARP1-like"/>
    <property type="match status" value="1"/>
</dbReference>
<feature type="region of interest" description="Disordered" evidence="3">
    <location>
        <begin position="586"/>
        <end position="623"/>
    </location>
</feature>
<feature type="domain" description="PH" evidence="4">
    <location>
        <begin position="1081"/>
        <end position="1176"/>
    </location>
</feature>
<sequence length="1340" mass="152192">MGEIEGTYRILQTPGTRLGMQKNAGISTLEPGQNLSTAFSTSPKSQNHESYTNVLLLDSSTLPLEIGPKTTGQALLSQLFTHLNVVETDYFGIEFQTAQAQWVWLEPLKSVNKQLRKPKNAKLRLAVKFFPPDPGQLQEEYTRYLFALQIKRDLEEEKLVCFDSTTALLISLLLQSEIGDYDQKVVQDHLQNTYYVQRQHSLEDRIMKYHQQHIGMSPGDADFQILEIARRLDLYGTRFHLASDREGAKINLSVSHMGVLVFQGSTKINTFNWSKIRKLSFKRRRFLIKLHPEVHGPYQDALEFLLPSRDTCKRFWKICVEYHSFFRLQDEPKPKSKPVLLSRGSSFRYSGRTQKQLIDYMRDSSIKRPSYERRHSKARVSPCTAIPDPPKQILTFAESLKTPLPSSSPNQPLHSFSSITVPSPQKNMPRNDEIMSSRPQEEPVRKAAEDSTLPVHASLPGLSPHPIPSLSSEQDSEGIRDTDNDPQNENVRIWVSGVSDPFLPTEEYIDDDPADISFGGGAELYDYGGDMLPSVDEDHLTQEYYLKEEDESDFNGNSRPTDASELFQVKAQASLMQSLLSPSESSSLLQHRSESSSLLHHRSESSSLSNLNGMPPFSRSANHSTASSMINFPACSVRSESSSAFQFGDILDQLEQLSYPPTTTEDSSSSNGDSWDSDGEPPLDINLFFSNPLTNYHANLNQFGVPDKKGQSDPLVKHDKYLMVLKGYSFGEYLQYFNIPGCFVSTATRIVNTSPTDSEYFLVYRPPVQAVSRGGGTVPQTGNDFWQARCSIAGYQYFHGEQTPEDTSLMWGCRLSPVTLRLPDLNMPCGSSPLLSPALSDTGTRADDAEYCTEKKPMDEAYYIVKEILSTETSHLKDIEVISVWLHKLLSKGGLLVGPAEQLMKPLFSNMAPMQQFHKDFLQQLEDVVILWEGRFSHAKDTQIIGDLMLRNITVLRALLPHLHRLEDVFLELQRKSPGQQEVDVFLQEFEQQRVCYLPLSCLLLKPLQRPLQYEKLLERLCRHYPPSHHDYNNCQRALAEASAVSSRLRHRLLHLQNLQRLDQLQRDLLGGDHLSSPGREFIREGCLYKLTKSGLQQRMFYLFSDMLIYTRKGLSCTNQFRVHGRLPLYGMLAEDSYSSVPHCFTIYSAQTTIGVAASSQLDMRRWLDDLNAAISRAPRYSELSAQSLQQPIITSSGESHYPNTLSHVCWYRNQSVSLADHLTMMENQLSGYLLRKFKNSNGWQRLWVVFTNFCLFFYKTHQEDAPLASLPLLGYTVSVPSFSDPVSCQHVFKLQFKSHVYFFRADSEYTWRRWMEAIRRGVSSPGKIGHLAEDGSCSV</sequence>
<dbReference type="CTD" id="9855"/>
<dbReference type="PROSITE" id="PS50057">
    <property type="entry name" value="FERM_3"/>
    <property type="match status" value="1"/>
</dbReference>
<evidence type="ECO:0000313" key="7">
    <source>
        <dbReference type="Proteomes" id="UP000008143"/>
    </source>
</evidence>
<name>A0A8J1JL42_XENTR</name>
<dbReference type="Pfam" id="PF09380">
    <property type="entry name" value="FERM_C"/>
    <property type="match status" value="1"/>
</dbReference>
<evidence type="ECO:0000259" key="4">
    <source>
        <dbReference type="PROSITE" id="PS50003"/>
    </source>
</evidence>
<dbReference type="FunFam" id="1.20.80.10:FF:000005">
    <property type="entry name" value="FERM, RhoGEF and pleckstrin domain-containing protein 1"/>
    <property type="match status" value="1"/>
</dbReference>
<dbReference type="InterPro" id="IPR001849">
    <property type="entry name" value="PH_domain"/>
</dbReference>
<dbReference type="SMART" id="SM01195">
    <property type="entry name" value="FA"/>
    <property type="match status" value="1"/>
</dbReference>
<dbReference type="Gene3D" id="3.10.20.90">
    <property type="entry name" value="Phosphatidylinositol 3-kinase Catalytic Subunit, Chain A, domain 1"/>
    <property type="match status" value="1"/>
</dbReference>
<dbReference type="Gene3D" id="2.30.29.30">
    <property type="entry name" value="Pleckstrin-homology domain (PH domain)/Phosphotyrosine-binding domain (PTB)"/>
    <property type="match status" value="3"/>
</dbReference>
<dbReference type="RefSeq" id="XP_031758599.1">
    <property type="nucleotide sequence ID" value="XM_031902739.1"/>
</dbReference>